<keyword evidence="4" id="KW-1185">Reference proteome</keyword>
<gene>
    <name evidence="3" type="ORF">WMO26_03125</name>
</gene>
<dbReference type="SMART" id="SM00530">
    <property type="entry name" value="HTH_XRE"/>
    <property type="match status" value="1"/>
</dbReference>
<protein>
    <submittedName>
        <fullName evidence="3">Helix-turn-helix transcriptional regulator</fullName>
    </submittedName>
</protein>
<evidence type="ECO:0000313" key="3">
    <source>
        <dbReference type="EMBL" id="MEQ2439814.1"/>
    </source>
</evidence>
<dbReference type="Pfam" id="PF01381">
    <property type="entry name" value="HTH_3"/>
    <property type="match status" value="1"/>
</dbReference>
<dbReference type="Proteomes" id="UP001489509">
    <property type="component" value="Unassembled WGS sequence"/>
</dbReference>
<dbReference type="RefSeq" id="WP_349218080.1">
    <property type="nucleotide sequence ID" value="NZ_JBBMFD010000003.1"/>
</dbReference>
<dbReference type="Gene3D" id="1.10.260.40">
    <property type="entry name" value="lambda repressor-like DNA-binding domains"/>
    <property type="match status" value="1"/>
</dbReference>
<dbReference type="PROSITE" id="PS50943">
    <property type="entry name" value="HTH_CROC1"/>
    <property type="match status" value="1"/>
</dbReference>
<evidence type="ECO:0000259" key="2">
    <source>
        <dbReference type="PROSITE" id="PS50943"/>
    </source>
</evidence>
<evidence type="ECO:0000256" key="1">
    <source>
        <dbReference type="ARBA" id="ARBA00023125"/>
    </source>
</evidence>
<organism evidence="3 4">
    <name type="scientific">Solibaculum intestinale</name>
    <dbReference type="NCBI Taxonomy" id="3133165"/>
    <lineage>
        <taxon>Bacteria</taxon>
        <taxon>Bacillati</taxon>
        <taxon>Bacillota</taxon>
        <taxon>Clostridia</taxon>
        <taxon>Eubacteriales</taxon>
        <taxon>Oscillospiraceae</taxon>
        <taxon>Solibaculum</taxon>
    </lineage>
</organism>
<dbReference type="InterPro" id="IPR010982">
    <property type="entry name" value="Lambda_DNA-bd_dom_sf"/>
</dbReference>
<accession>A0ABV1DYW3</accession>
<feature type="domain" description="HTH cro/C1-type" evidence="2">
    <location>
        <begin position="11"/>
        <end position="65"/>
    </location>
</feature>
<sequence>MTEEILFGERVRQLRQEKDMSQKELGQVVGLSHKAISTIEGGQRSTSIEKLILLARFFSVSTDYLLGLSDKRERM</sequence>
<evidence type="ECO:0000313" key="4">
    <source>
        <dbReference type="Proteomes" id="UP001489509"/>
    </source>
</evidence>
<dbReference type="SUPFAM" id="SSF47413">
    <property type="entry name" value="lambda repressor-like DNA-binding domains"/>
    <property type="match status" value="1"/>
</dbReference>
<proteinExistence type="predicted"/>
<name>A0ABV1DYW3_9FIRM</name>
<dbReference type="PANTHER" id="PTHR46558:SF11">
    <property type="entry name" value="HTH-TYPE TRANSCRIPTIONAL REGULATOR XRE"/>
    <property type="match status" value="1"/>
</dbReference>
<reference evidence="3 4" key="1">
    <citation type="submission" date="2024-03" db="EMBL/GenBank/DDBJ databases">
        <title>Human intestinal bacterial collection.</title>
        <authorList>
            <person name="Pauvert C."/>
            <person name="Hitch T.C.A."/>
            <person name="Clavel T."/>
        </authorList>
    </citation>
    <scope>NUCLEOTIDE SEQUENCE [LARGE SCALE GENOMIC DNA]</scope>
    <source>
        <strain evidence="3 4">CLA-JM-H44</strain>
    </source>
</reference>
<dbReference type="EMBL" id="JBBMFD010000003">
    <property type="protein sequence ID" value="MEQ2439814.1"/>
    <property type="molecule type" value="Genomic_DNA"/>
</dbReference>
<dbReference type="CDD" id="cd00093">
    <property type="entry name" value="HTH_XRE"/>
    <property type="match status" value="1"/>
</dbReference>
<keyword evidence="1" id="KW-0238">DNA-binding</keyword>
<comment type="caution">
    <text evidence="3">The sequence shown here is derived from an EMBL/GenBank/DDBJ whole genome shotgun (WGS) entry which is preliminary data.</text>
</comment>
<dbReference type="PANTHER" id="PTHR46558">
    <property type="entry name" value="TRACRIPTIONAL REGULATORY PROTEIN-RELATED-RELATED"/>
    <property type="match status" value="1"/>
</dbReference>
<dbReference type="InterPro" id="IPR001387">
    <property type="entry name" value="Cro/C1-type_HTH"/>
</dbReference>